<dbReference type="Proteomes" id="UP000002743">
    <property type="component" value="Chromosome"/>
</dbReference>
<dbReference type="KEGG" id="mei:Msip34_0350"/>
<accession>C6X8X9</accession>
<dbReference type="RefSeq" id="WP_015829282.1">
    <property type="nucleotide sequence ID" value="NC_012969.1"/>
</dbReference>
<keyword evidence="4" id="KW-0472">Membrane</keyword>
<feature type="domain" description="Methyl-accepting transducer" evidence="6">
    <location>
        <begin position="163"/>
        <end position="222"/>
    </location>
</feature>
<evidence type="ECO:0000256" key="2">
    <source>
        <dbReference type="ARBA" id="ARBA00022692"/>
    </source>
</evidence>
<dbReference type="InterPro" id="IPR029095">
    <property type="entry name" value="NarX-like_N"/>
</dbReference>
<evidence type="ECO:0000256" key="1">
    <source>
        <dbReference type="ARBA" id="ARBA00004141"/>
    </source>
</evidence>
<dbReference type="InterPro" id="IPR004089">
    <property type="entry name" value="MCPsignal_dom"/>
</dbReference>
<dbReference type="STRING" id="582744.Msip34_0350"/>
<evidence type="ECO:0000313" key="7">
    <source>
        <dbReference type="EMBL" id="ACT49599.1"/>
    </source>
</evidence>
<evidence type="ECO:0000259" key="6">
    <source>
        <dbReference type="PROSITE" id="PS50111"/>
    </source>
</evidence>
<dbReference type="AlphaFoldDB" id="C6X8X9"/>
<dbReference type="HOGENOM" id="CLU_092031_0_0_4"/>
<proteinExistence type="predicted"/>
<dbReference type="GO" id="GO:0016020">
    <property type="term" value="C:membrane"/>
    <property type="evidence" value="ECO:0007669"/>
    <property type="project" value="UniProtKB-SubCell"/>
</dbReference>
<protein>
    <submittedName>
        <fullName evidence="7">Methyl-accepting chemotaxis sensory transducer</fullName>
    </submittedName>
</protein>
<keyword evidence="8" id="KW-1185">Reference proteome</keyword>
<keyword evidence="2" id="KW-0812">Transmembrane</keyword>
<keyword evidence="5" id="KW-0807">Transducer</keyword>
<evidence type="ECO:0000256" key="5">
    <source>
        <dbReference type="PROSITE-ProRule" id="PRU00284"/>
    </source>
</evidence>
<sequence>MNTVLQHRRPHHAEPKTVSSETFSSLINLAGRQRMLSQRIILNAILATQQHEEAVGVAEQALALFEISHGELTKGNATLPGVFFPALQAIYFGEQQADKRIRAFILQARSAIAALGTKAAAAQVEELGKQATPLVNLLNQITQVYEAEAKQHAHAQQKEHRALMGNIQQIAKQAKIVSVNAQIMAARAGEAGKEFSVVAGVLTTITGELDELIVSAMKSAQR</sequence>
<evidence type="ECO:0000256" key="4">
    <source>
        <dbReference type="ARBA" id="ARBA00023136"/>
    </source>
</evidence>
<reference evidence="7 8" key="2">
    <citation type="journal article" date="2011" name="J. Bacteriol.">
        <title>Genomes of three methylotrophs from a single niche uncover genetic and metabolic divergence of Methylophilaceae.</title>
        <authorList>
            <person name="Lapidus A."/>
            <person name="Clum A."/>
            <person name="Labutti K."/>
            <person name="Kaluzhnaya M.G."/>
            <person name="Lim S."/>
            <person name="Beck D.A."/>
            <person name="Glavina Del Rio T."/>
            <person name="Nolan M."/>
            <person name="Mavromatis K."/>
            <person name="Huntemann M."/>
            <person name="Lucas S."/>
            <person name="Lidstrom M.E."/>
            <person name="Ivanova N."/>
            <person name="Chistoserdova L."/>
        </authorList>
    </citation>
    <scope>NUCLEOTIDE SEQUENCE [LARGE SCALE GENOMIC DNA]</scope>
    <source>
        <strain evidence="7 8">SIP3-4</strain>
    </source>
</reference>
<dbReference type="Gene3D" id="6.10.250.3200">
    <property type="match status" value="1"/>
</dbReference>
<dbReference type="eggNOG" id="COG0840">
    <property type="taxonomic scope" value="Bacteria"/>
</dbReference>
<evidence type="ECO:0000256" key="3">
    <source>
        <dbReference type="ARBA" id="ARBA00022989"/>
    </source>
</evidence>
<comment type="subcellular location">
    <subcellularLocation>
        <location evidence="1">Membrane</location>
        <topology evidence="1">Multi-pass membrane protein</topology>
    </subcellularLocation>
</comment>
<name>C6X8X9_METGS</name>
<keyword evidence="3" id="KW-1133">Transmembrane helix</keyword>
<dbReference type="GO" id="GO:0007165">
    <property type="term" value="P:signal transduction"/>
    <property type="evidence" value="ECO:0007669"/>
    <property type="project" value="UniProtKB-KW"/>
</dbReference>
<dbReference type="Pfam" id="PF13675">
    <property type="entry name" value="PilJ"/>
    <property type="match status" value="1"/>
</dbReference>
<gene>
    <name evidence="7" type="ordered locus">Msip34_0350</name>
</gene>
<reference evidence="8" key="1">
    <citation type="submission" date="2009-07" db="EMBL/GenBank/DDBJ databases">
        <title>Complete sequence of chromosome of Methylovorus sp. SIP3-4.</title>
        <authorList>
            <person name="Lucas S."/>
            <person name="Copeland A."/>
            <person name="Lapidus A."/>
            <person name="Glavina del Rio T."/>
            <person name="Tice H."/>
            <person name="Bruce D."/>
            <person name="Goodwin L."/>
            <person name="Pitluck S."/>
            <person name="Clum A."/>
            <person name="Larimer F."/>
            <person name="Land M."/>
            <person name="Hauser L."/>
            <person name="Kyrpides N."/>
            <person name="Mikhailova N."/>
            <person name="Kayluzhnaya M."/>
            <person name="Chistoserdova L."/>
        </authorList>
    </citation>
    <scope>NUCLEOTIDE SEQUENCE [LARGE SCALE GENOMIC DNA]</scope>
    <source>
        <strain evidence="8">SIP3-4</strain>
    </source>
</reference>
<evidence type="ECO:0000313" key="8">
    <source>
        <dbReference type="Proteomes" id="UP000002743"/>
    </source>
</evidence>
<dbReference type="Pfam" id="PF00015">
    <property type="entry name" value="MCPsignal"/>
    <property type="match status" value="1"/>
</dbReference>
<organism evidence="7 8">
    <name type="scientific">Methylovorus glucosotrophus (strain SIP3-4)</name>
    <dbReference type="NCBI Taxonomy" id="582744"/>
    <lineage>
        <taxon>Bacteria</taxon>
        <taxon>Pseudomonadati</taxon>
        <taxon>Pseudomonadota</taxon>
        <taxon>Betaproteobacteria</taxon>
        <taxon>Nitrosomonadales</taxon>
        <taxon>Methylophilaceae</taxon>
        <taxon>Methylovorus</taxon>
    </lineage>
</organism>
<dbReference type="EMBL" id="CP001674">
    <property type="protein sequence ID" value="ACT49599.1"/>
    <property type="molecule type" value="Genomic_DNA"/>
</dbReference>
<dbReference type="PROSITE" id="PS50111">
    <property type="entry name" value="CHEMOTAXIS_TRANSDUC_2"/>
    <property type="match status" value="1"/>
</dbReference>
<dbReference type="OrthoDB" id="9763018at2"/>
<dbReference type="SUPFAM" id="SSF58104">
    <property type="entry name" value="Methyl-accepting chemotaxis protein (MCP) signaling domain"/>
    <property type="match status" value="1"/>
</dbReference>